<accession>A0A915L0B8</accession>
<proteinExistence type="predicted"/>
<organism evidence="2 3">
    <name type="scientific">Romanomermis culicivorax</name>
    <name type="common">Nematode worm</name>
    <dbReference type="NCBI Taxonomy" id="13658"/>
    <lineage>
        <taxon>Eukaryota</taxon>
        <taxon>Metazoa</taxon>
        <taxon>Ecdysozoa</taxon>
        <taxon>Nematoda</taxon>
        <taxon>Enoplea</taxon>
        <taxon>Dorylaimia</taxon>
        <taxon>Mermithida</taxon>
        <taxon>Mermithoidea</taxon>
        <taxon>Mermithidae</taxon>
        <taxon>Romanomermis</taxon>
    </lineage>
</organism>
<evidence type="ECO:0000256" key="1">
    <source>
        <dbReference type="SAM" id="MobiDB-lite"/>
    </source>
</evidence>
<keyword evidence="2" id="KW-1185">Reference proteome</keyword>
<dbReference type="AlphaFoldDB" id="A0A915L0B8"/>
<evidence type="ECO:0000313" key="3">
    <source>
        <dbReference type="WBParaSite" id="nRc.2.0.1.t44629-RA"/>
    </source>
</evidence>
<dbReference type="WBParaSite" id="nRc.2.0.1.t44629-RA">
    <property type="protein sequence ID" value="nRc.2.0.1.t44629-RA"/>
    <property type="gene ID" value="nRc.2.0.1.g44629"/>
</dbReference>
<protein>
    <submittedName>
        <fullName evidence="3">Uncharacterized protein</fullName>
    </submittedName>
</protein>
<evidence type="ECO:0000313" key="2">
    <source>
        <dbReference type="Proteomes" id="UP000887565"/>
    </source>
</evidence>
<reference evidence="3" key="1">
    <citation type="submission" date="2022-11" db="UniProtKB">
        <authorList>
            <consortium name="WormBaseParasite"/>
        </authorList>
    </citation>
    <scope>IDENTIFICATION</scope>
</reference>
<dbReference type="Proteomes" id="UP000887565">
    <property type="component" value="Unplaced"/>
</dbReference>
<feature type="region of interest" description="Disordered" evidence="1">
    <location>
        <begin position="115"/>
        <end position="136"/>
    </location>
</feature>
<sequence>MPHHIRLCATCPSAYYEHILTQAQLKMHKRIKANLDVAAPVSKEYFNRKARTRDFAINDLVLLTNTRKANKIQPDFIEPFIITDASHAAGNVVGGQQTVSTTRLKPFIPRPAKDVFDLKTGGPHPGDHVDQPTTAD</sequence>
<name>A0A915L0B8_ROMCU</name>